<evidence type="ECO:0000313" key="1">
    <source>
        <dbReference type="EMBL" id="AEP31312.1"/>
    </source>
</evidence>
<organism evidence="1 2">
    <name type="scientific">Glaciecola nitratireducens (strain JCM 12485 / KCTC 12276 / FR1064)</name>
    <dbReference type="NCBI Taxonomy" id="1085623"/>
    <lineage>
        <taxon>Bacteria</taxon>
        <taxon>Pseudomonadati</taxon>
        <taxon>Pseudomonadota</taxon>
        <taxon>Gammaproteobacteria</taxon>
        <taxon>Alteromonadales</taxon>
        <taxon>Alteromonadaceae</taxon>
        <taxon>Brumicola</taxon>
    </lineage>
</organism>
<evidence type="ECO:0008006" key="3">
    <source>
        <dbReference type="Google" id="ProtNLM"/>
    </source>
</evidence>
<dbReference type="HOGENOM" id="CLU_276188_0_0_6"/>
<dbReference type="AlphaFoldDB" id="G4QE38"/>
<dbReference type="RefSeq" id="WP_014110183.1">
    <property type="nucleotide sequence ID" value="NC_016041.1"/>
</dbReference>
<sequence length="1160" mass="130103">MHNKSFNANTQLENAVSGDFIKMDGDTFYKISHVDQMPPFFISLVSDQDHWLFAGSTGGLSMGRVSPDKAVFPYVTVDKLYESTPHTGPKTIVKVVQSSGNAVFWEPYNREHDDRYHVTRNLYKNLLGNVLCFEEINHDLQLAFRYSWQFSSEFGISRQCKLENLSEQTCSIEILDGLQNILPAGTPRFTQSQSSNLVDAYKWTEVNGETGLALYTLYSAITDRAEPVEALRANTVFKLGLQGGTVHLTSASLALFKAGKALESADYSRGVRSCYLVHSHFKMSANEVQKWSINVDVEKDQSEVVALQHALANPNAVAEKMQQSFAAGSDKLARIMASSDGFQATGEEDVSLHHYANTLFNVLRGGIFANQYQILRTDLINTLKHFNIDTYQRHQAALSNLPAIVSLDKLMSFVQELNDAQLSRLVYEYLPITFGRRHGDPSRPWNQFAIELKDDRGQPLLSYQGNWRDIFQNWEALTLSYPSFIESVIAKFVNASTLDGYNPYRITKQGIDWEVEEPDDPWSYIGYWGDHQIIYLLKLLESSNNFHPGKLASLLEQSVYSYANVPYRIKSLHDTIESPKDTVIFDNELAEKIEHNIERLGADGKLILDAKGQVYQVTLAEKLFIPLLSKLSNLVIDGGIWLNTQRPEWNDANNALVGQGLSMVTLCYLNRYLSFLTTLLASIEDKNKQFTLTTEVAEWLTGTTKVLQSVVEQAEKGPVSASLQFSTLSSLGTLASEYRAKMYKHSGNYTQQNVSVTELNALLSSAKPLITHSIEANYSDSGLYHAYNILSVNQESLKVSHLYDMLEGQVAALSSGALSAERAVEIMDALYASPMYRADQKTFMLYPDRKQLSFISKNCVPKEDVSGHPLLACMLADGDGRLIKLDAQGDYRFNSELTNANAIKQIWPRIAEEYPELATKSSLNALLEIYEAVFNHSAFTGRSGGMFGFEGLGCIYWHMVSKLLLAVQEVAIKSVHQEGKSATSQALIAHYYKVRLGIGFNKTPEEYGAFPADPYSHTPKHAGAQQPGMTGQVKEELLTRMGELGCFVANGKISFDPFLLRAQEFTAEATSFRYLDVNEDWQTLELEGQSLAFTWCQVPIVYSLSSNAEQQVTIHSEDGQKHVLKTNELNEEFSQMLFTRSGKIVRIDVSINRNKLYEES</sequence>
<dbReference type="KEGG" id="gni:GNIT_3218"/>
<evidence type="ECO:0000313" key="2">
    <source>
        <dbReference type="Proteomes" id="UP000009282"/>
    </source>
</evidence>
<reference evidence="1 2" key="1">
    <citation type="journal article" date="2011" name="J. Bacteriol.">
        <title>Complete genome sequence of seawater bacterium Glaciecola nitratireducens FR1064T.</title>
        <authorList>
            <person name="Bian F."/>
            <person name="Qin Q.L."/>
            <person name="Xie B.B."/>
            <person name="Shu Y.L."/>
            <person name="Zhang X.Y."/>
            <person name="Yu Y."/>
            <person name="Chen B."/>
            <person name="Chen X.L."/>
            <person name="Zhou B.C."/>
            <person name="Zhang Y.Z."/>
        </authorList>
    </citation>
    <scope>NUCLEOTIDE SEQUENCE [LARGE SCALE GENOMIC DNA]</scope>
    <source>
        <strain evidence="2">JCM 12485 / KCTC 12276 / FR1064</strain>
    </source>
</reference>
<dbReference type="OrthoDB" id="219241at2"/>
<dbReference type="eggNOG" id="COG3459">
    <property type="taxonomic scope" value="Bacteria"/>
</dbReference>
<dbReference type="Proteomes" id="UP000009282">
    <property type="component" value="Chromosome"/>
</dbReference>
<name>G4QE38_GLANF</name>
<dbReference type="STRING" id="1085623.GNIT_3218"/>
<protein>
    <recommendedName>
        <fullName evidence="3">Glycosyl hydrolase 36 catalytic domain-containing protein</fullName>
    </recommendedName>
</protein>
<dbReference type="EMBL" id="CP003060">
    <property type="protein sequence ID" value="AEP31312.1"/>
    <property type="molecule type" value="Genomic_DNA"/>
</dbReference>
<accession>G4QE38</accession>
<proteinExistence type="predicted"/>
<keyword evidence="2" id="KW-1185">Reference proteome</keyword>
<gene>
    <name evidence="1" type="ordered locus">GNIT_3218</name>
</gene>